<evidence type="ECO:0008006" key="4">
    <source>
        <dbReference type="Google" id="ProtNLM"/>
    </source>
</evidence>
<protein>
    <recommendedName>
        <fullName evidence="4">DUF4402 domain-containing protein</fullName>
    </recommendedName>
</protein>
<reference evidence="2 3" key="1">
    <citation type="submission" date="2019-04" db="EMBL/GenBank/DDBJ databases">
        <title>Sphingomonas psychrotolerans sp. nov., isolated from soil in the Tianshan Mountains, Xinjiang, China.</title>
        <authorList>
            <person name="Luo Y."/>
            <person name="Sheng H."/>
        </authorList>
    </citation>
    <scope>NUCLEOTIDE SEQUENCE [LARGE SCALE GENOMIC DNA]</scope>
    <source>
        <strain evidence="2 3">ZFGT-11</strain>
    </source>
</reference>
<dbReference type="RefSeq" id="WP_135962627.1">
    <property type="nucleotide sequence ID" value="NZ_SRXT01000002.1"/>
</dbReference>
<feature type="signal peptide" evidence="1">
    <location>
        <begin position="1"/>
        <end position="21"/>
    </location>
</feature>
<gene>
    <name evidence="2" type="ORF">E5A73_04535</name>
</gene>
<evidence type="ECO:0000256" key="1">
    <source>
        <dbReference type="SAM" id="SignalP"/>
    </source>
</evidence>
<comment type="caution">
    <text evidence="2">The sequence shown here is derived from an EMBL/GenBank/DDBJ whole genome shotgun (WGS) entry which is preliminary data.</text>
</comment>
<proteinExistence type="predicted"/>
<keyword evidence="3" id="KW-1185">Reference proteome</keyword>
<organism evidence="2 3">
    <name type="scientific">Sphingomonas gei</name>
    <dbReference type="NCBI Taxonomy" id="1395960"/>
    <lineage>
        <taxon>Bacteria</taxon>
        <taxon>Pseudomonadati</taxon>
        <taxon>Pseudomonadota</taxon>
        <taxon>Alphaproteobacteria</taxon>
        <taxon>Sphingomonadales</taxon>
        <taxon>Sphingomonadaceae</taxon>
        <taxon>Sphingomonas</taxon>
    </lineage>
</organism>
<sequence length="245" mass="24542">MKKLLSAAALALLSTAGVAQADDIAFSGQTPGVFGGTTNHSSLLGYAVGVVLSGGVGYNQFGLNAGNTQTASPTVTNTWLIKGTVTKDCSYYGGSSTAHTLDFGTIGVNTNSNTNVSSAFDMVSPATAVVNSTTAGCNFNNTVTLSKQNGAQGLLNGAAGGYDSNEFQANIPYSVAASFQGTTNTSAGAAGSPQTVTAATGDASKVWTGGAWRSDMTLTINAPTPGKALVAGNYQDTLTVELKAL</sequence>
<dbReference type="Proteomes" id="UP000306147">
    <property type="component" value="Unassembled WGS sequence"/>
</dbReference>
<evidence type="ECO:0000313" key="2">
    <source>
        <dbReference type="EMBL" id="TGX54731.1"/>
    </source>
</evidence>
<dbReference type="EMBL" id="SRXT01000002">
    <property type="protein sequence ID" value="TGX54731.1"/>
    <property type="molecule type" value="Genomic_DNA"/>
</dbReference>
<accession>A0A4S1XF91</accession>
<dbReference type="OrthoDB" id="7203080at2"/>
<dbReference type="AlphaFoldDB" id="A0A4S1XF91"/>
<name>A0A4S1XF91_9SPHN</name>
<feature type="chain" id="PRO_5021026916" description="DUF4402 domain-containing protein" evidence="1">
    <location>
        <begin position="22"/>
        <end position="245"/>
    </location>
</feature>
<evidence type="ECO:0000313" key="3">
    <source>
        <dbReference type="Proteomes" id="UP000306147"/>
    </source>
</evidence>
<keyword evidence="1" id="KW-0732">Signal</keyword>